<organism evidence="2 3">
    <name type="scientific">Liquorilactobacillus oeni DSM 19972</name>
    <dbReference type="NCBI Taxonomy" id="1423777"/>
    <lineage>
        <taxon>Bacteria</taxon>
        <taxon>Bacillati</taxon>
        <taxon>Bacillota</taxon>
        <taxon>Bacilli</taxon>
        <taxon>Lactobacillales</taxon>
        <taxon>Lactobacillaceae</taxon>
        <taxon>Liquorilactobacillus</taxon>
    </lineage>
</organism>
<dbReference type="PATRIC" id="fig|1423777.3.peg.502"/>
<gene>
    <name evidence="2" type="ORF">FD46_GL000481</name>
</gene>
<proteinExistence type="inferred from homology"/>
<dbReference type="Proteomes" id="UP000051686">
    <property type="component" value="Unassembled WGS sequence"/>
</dbReference>
<evidence type="ECO:0000313" key="3">
    <source>
        <dbReference type="Proteomes" id="UP000051686"/>
    </source>
</evidence>
<dbReference type="PANTHER" id="PTHR33797:SF2">
    <property type="entry name" value="ORGANIC HYDROPEROXIDE RESISTANCE PROTEIN-LIKE"/>
    <property type="match status" value="1"/>
</dbReference>
<accession>A0A0R1MK88</accession>
<dbReference type="EMBL" id="AZEH01000020">
    <property type="protein sequence ID" value="KRL05730.1"/>
    <property type="molecule type" value="Genomic_DNA"/>
</dbReference>
<comment type="caution">
    <text evidence="2">The sequence shown here is derived from an EMBL/GenBank/DDBJ whole genome shotgun (WGS) entry which is preliminary data.</text>
</comment>
<dbReference type="PANTHER" id="PTHR33797">
    <property type="entry name" value="ORGANIC HYDROPEROXIDE RESISTANCE PROTEIN-LIKE"/>
    <property type="match status" value="1"/>
</dbReference>
<dbReference type="InterPro" id="IPR036102">
    <property type="entry name" value="OsmC/Ohrsf"/>
</dbReference>
<dbReference type="STRING" id="1423777.FD46_GL000481"/>
<dbReference type="InterPro" id="IPR003718">
    <property type="entry name" value="OsmC/Ohr_fam"/>
</dbReference>
<sequence length="159" mass="17451">MLAFLTKNSSFGTNTNKKRGVNYMMKKILYETEAINQDGLNGQSYVKNGLKVAVSNPREKTLGTNPEQLLGLSLCTCMNATLQAIENEQGLKHTSEVRVSVTLIKGSTGLEFLVKARIHIPDVALSTAQKLVNLAKSRCPVSKLLSNSSNYDIEVVKDY</sequence>
<name>A0A0R1MK88_9LACO</name>
<dbReference type="Pfam" id="PF02566">
    <property type="entry name" value="OsmC"/>
    <property type="match status" value="1"/>
</dbReference>
<keyword evidence="3" id="KW-1185">Reference proteome</keyword>
<dbReference type="Gene3D" id="3.30.300.20">
    <property type="match status" value="1"/>
</dbReference>
<reference evidence="2 3" key="1">
    <citation type="journal article" date="2015" name="Genome Announc.">
        <title>Expanding the biotechnology potential of lactobacilli through comparative genomics of 213 strains and associated genera.</title>
        <authorList>
            <person name="Sun Z."/>
            <person name="Harris H.M."/>
            <person name="McCann A."/>
            <person name="Guo C."/>
            <person name="Argimon S."/>
            <person name="Zhang W."/>
            <person name="Yang X."/>
            <person name="Jeffery I.B."/>
            <person name="Cooney J.C."/>
            <person name="Kagawa T.F."/>
            <person name="Liu W."/>
            <person name="Song Y."/>
            <person name="Salvetti E."/>
            <person name="Wrobel A."/>
            <person name="Rasinkangas P."/>
            <person name="Parkhill J."/>
            <person name="Rea M.C."/>
            <person name="O'Sullivan O."/>
            <person name="Ritari J."/>
            <person name="Douillard F.P."/>
            <person name="Paul Ross R."/>
            <person name="Yang R."/>
            <person name="Briner A.E."/>
            <person name="Felis G.E."/>
            <person name="de Vos W.M."/>
            <person name="Barrangou R."/>
            <person name="Klaenhammer T.R."/>
            <person name="Caufield P.W."/>
            <person name="Cui Y."/>
            <person name="Zhang H."/>
            <person name="O'Toole P.W."/>
        </authorList>
    </citation>
    <scope>NUCLEOTIDE SEQUENCE [LARGE SCALE GENOMIC DNA]</scope>
    <source>
        <strain evidence="2 3">DSM 19972</strain>
    </source>
</reference>
<comment type="similarity">
    <text evidence="1">Belongs to the OsmC/Ohr family.</text>
</comment>
<dbReference type="InterPro" id="IPR019953">
    <property type="entry name" value="OHR"/>
</dbReference>
<dbReference type="SUPFAM" id="SSF82784">
    <property type="entry name" value="OsmC-like"/>
    <property type="match status" value="1"/>
</dbReference>
<evidence type="ECO:0000256" key="1">
    <source>
        <dbReference type="ARBA" id="ARBA00007378"/>
    </source>
</evidence>
<dbReference type="AlphaFoldDB" id="A0A0R1MK88"/>
<dbReference type="InterPro" id="IPR015946">
    <property type="entry name" value="KH_dom-like_a/b"/>
</dbReference>
<protein>
    <submittedName>
        <fullName evidence="2">Redox protein, regulator of disulfide bond formation</fullName>
    </submittedName>
</protein>
<dbReference type="GO" id="GO:0006979">
    <property type="term" value="P:response to oxidative stress"/>
    <property type="evidence" value="ECO:0007669"/>
    <property type="project" value="InterPro"/>
</dbReference>
<evidence type="ECO:0000313" key="2">
    <source>
        <dbReference type="EMBL" id="KRL05730.1"/>
    </source>
</evidence>